<accession>A0ABV8NL14</accession>
<dbReference type="RefSeq" id="WP_378960981.1">
    <property type="nucleotide sequence ID" value="NZ_JBHRXC010000016.1"/>
</dbReference>
<dbReference type="Proteomes" id="UP001595792">
    <property type="component" value="Unassembled WGS sequence"/>
</dbReference>
<sequence length="187" mass="19893">MKNQIRTIAAVIVISALIGFSAKAQSMRSPGVRYSVGADVGLPIGTLSDAYKWSIGGSIQADIPVVSDKLYVTVNAGYTNIFADESVSALIPDIHLIPVKAGLKYFPVDNLYLQGEAGVSFLLNQNTSNSKTASFVYAPQIGYLIPLGGKSSIDAGVRFEGNSKFYDNGSNSNYLGLRIAYAFPLGK</sequence>
<proteinExistence type="predicted"/>
<gene>
    <name evidence="1" type="ORF">ACFOUY_12230</name>
</gene>
<dbReference type="EMBL" id="JBHSBY010000118">
    <property type="protein sequence ID" value="MFC4197464.1"/>
    <property type="molecule type" value="Genomic_DNA"/>
</dbReference>
<comment type="caution">
    <text evidence="1">The sequence shown here is derived from an EMBL/GenBank/DDBJ whole genome shotgun (WGS) entry which is preliminary data.</text>
</comment>
<keyword evidence="2" id="KW-1185">Reference proteome</keyword>
<name>A0ABV8NL14_9SPHI</name>
<organism evidence="1 2">
    <name type="scientific">Pedobacter jamesrossensis</name>
    <dbReference type="NCBI Taxonomy" id="1908238"/>
    <lineage>
        <taxon>Bacteria</taxon>
        <taxon>Pseudomonadati</taxon>
        <taxon>Bacteroidota</taxon>
        <taxon>Sphingobacteriia</taxon>
        <taxon>Sphingobacteriales</taxon>
        <taxon>Sphingobacteriaceae</taxon>
        <taxon>Pedobacter</taxon>
    </lineage>
</organism>
<reference evidence="2" key="1">
    <citation type="journal article" date="2019" name="Int. J. Syst. Evol. Microbiol.">
        <title>The Global Catalogue of Microorganisms (GCM) 10K type strain sequencing project: providing services to taxonomists for standard genome sequencing and annotation.</title>
        <authorList>
            <consortium name="The Broad Institute Genomics Platform"/>
            <consortium name="The Broad Institute Genome Sequencing Center for Infectious Disease"/>
            <person name="Wu L."/>
            <person name="Ma J."/>
        </authorList>
    </citation>
    <scope>NUCLEOTIDE SEQUENCE [LARGE SCALE GENOMIC DNA]</scope>
    <source>
        <strain evidence="2">CCM 8689</strain>
    </source>
</reference>
<evidence type="ECO:0000313" key="1">
    <source>
        <dbReference type="EMBL" id="MFC4197464.1"/>
    </source>
</evidence>
<evidence type="ECO:0000313" key="2">
    <source>
        <dbReference type="Proteomes" id="UP001595792"/>
    </source>
</evidence>
<protein>
    <recommendedName>
        <fullName evidence="3">Outer membrane protein beta-barrel domain-containing protein</fullName>
    </recommendedName>
</protein>
<evidence type="ECO:0008006" key="3">
    <source>
        <dbReference type="Google" id="ProtNLM"/>
    </source>
</evidence>